<evidence type="ECO:0000313" key="6">
    <source>
        <dbReference type="Proteomes" id="UP001175271"/>
    </source>
</evidence>
<keyword evidence="3 4" id="KW-0472">Membrane</keyword>
<dbReference type="GO" id="GO:0005375">
    <property type="term" value="F:copper ion transmembrane transporter activity"/>
    <property type="evidence" value="ECO:0007669"/>
    <property type="project" value="UniProtKB-UniRule"/>
</dbReference>
<keyword evidence="2 4" id="KW-1133">Transmembrane helix</keyword>
<dbReference type="GO" id="GO:0016020">
    <property type="term" value="C:membrane"/>
    <property type="evidence" value="ECO:0007669"/>
    <property type="project" value="UniProtKB-SubCell"/>
</dbReference>
<proteinExistence type="inferred from homology"/>
<dbReference type="PANTHER" id="PTHR12483:SF106">
    <property type="entry name" value="COPPER TRANSPORT PROTEIN"/>
    <property type="match status" value="1"/>
</dbReference>
<organism evidence="5 6">
    <name type="scientific">Steinernema hermaphroditum</name>
    <dbReference type="NCBI Taxonomy" id="289476"/>
    <lineage>
        <taxon>Eukaryota</taxon>
        <taxon>Metazoa</taxon>
        <taxon>Ecdysozoa</taxon>
        <taxon>Nematoda</taxon>
        <taxon>Chromadorea</taxon>
        <taxon>Rhabditida</taxon>
        <taxon>Tylenchina</taxon>
        <taxon>Panagrolaimomorpha</taxon>
        <taxon>Strongyloidoidea</taxon>
        <taxon>Steinernematidae</taxon>
        <taxon>Steinernema</taxon>
    </lineage>
</organism>
<evidence type="ECO:0000256" key="3">
    <source>
        <dbReference type="ARBA" id="ARBA00023136"/>
    </source>
</evidence>
<comment type="caution">
    <text evidence="5">The sequence shown here is derived from an EMBL/GenBank/DDBJ whole genome shotgun (WGS) entry which is preliminary data.</text>
</comment>
<comment type="similarity">
    <text evidence="4">Belongs to the copper transporter (Ctr) (TC 1.A.56) family. SLC31A subfamily.</text>
</comment>
<dbReference type="InterPro" id="IPR007274">
    <property type="entry name" value="Cop_transporter"/>
</dbReference>
<accession>A0AA39GWL5</accession>
<keyword evidence="4" id="KW-0186">Copper</keyword>
<evidence type="ECO:0000256" key="1">
    <source>
        <dbReference type="ARBA" id="ARBA00022692"/>
    </source>
</evidence>
<dbReference type="AlphaFoldDB" id="A0AA39GWL5"/>
<keyword evidence="4" id="KW-0187">Copper transport</keyword>
<keyword evidence="4" id="KW-0406">Ion transport</keyword>
<comment type="subcellular location">
    <subcellularLocation>
        <location evidence="4">Membrane</location>
        <topology evidence="4">Multi-pass membrane protein</topology>
    </subcellularLocation>
</comment>
<keyword evidence="6" id="KW-1185">Reference proteome</keyword>
<dbReference type="EMBL" id="JAUCMV010000005">
    <property type="protein sequence ID" value="KAK0394481.1"/>
    <property type="molecule type" value="Genomic_DNA"/>
</dbReference>
<protein>
    <recommendedName>
        <fullName evidence="4">Copper transport protein</fullName>
    </recommendedName>
</protein>
<dbReference type="Pfam" id="PF04145">
    <property type="entry name" value="Ctr"/>
    <property type="match status" value="1"/>
</dbReference>
<gene>
    <name evidence="5" type="ORF">QR680_000765</name>
</gene>
<dbReference type="PANTHER" id="PTHR12483">
    <property type="entry name" value="SOLUTE CARRIER FAMILY 31 COPPER TRANSPORTERS"/>
    <property type="match status" value="1"/>
</dbReference>
<keyword evidence="1 4" id="KW-0812">Transmembrane</keyword>
<feature type="transmembrane region" description="Helical" evidence="4">
    <location>
        <begin position="57"/>
        <end position="79"/>
    </location>
</feature>
<evidence type="ECO:0000256" key="4">
    <source>
        <dbReference type="RuleBase" id="RU367022"/>
    </source>
</evidence>
<dbReference type="Proteomes" id="UP001175271">
    <property type="component" value="Unassembled WGS sequence"/>
</dbReference>
<keyword evidence="4" id="KW-0813">Transport</keyword>
<evidence type="ECO:0000313" key="5">
    <source>
        <dbReference type="EMBL" id="KAK0394481.1"/>
    </source>
</evidence>
<sequence>MMTELRELLSSLSATPTPSSAPHNPCSSALFPVYEQCKTMLTQILHFTEREIILFQFWKTGSFSGMAVSVLIIFLLCLLHESIKALRLFLAKAHIDNLHETHVRQVQAGRASLTSNDTLLFAPLLKAASSAFTVYRMSQALLYGLQMLLAYVLVLVVMTFNGSLILAVVVGEAVGYFVFIGSPSFEENVGY</sequence>
<name>A0AA39GWL5_9BILA</name>
<reference evidence="5" key="1">
    <citation type="submission" date="2023-06" db="EMBL/GenBank/DDBJ databases">
        <title>Genomic analysis of the entomopathogenic nematode Steinernema hermaphroditum.</title>
        <authorList>
            <person name="Schwarz E.M."/>
            <person name="Heppert J.K."/>
            <person name="Baniya A."/>
            <person name="Schwartz H.T."/>
            <person name="Tan C.-H."/>
            <person name="Antoshechkin I."/>
            <person name="Sternberg P.W."/>
            <person name="Goodrich-Blair H."/>
            <person name="Dillman A.R."/>
        </authorList>
    </citation>
    <scope>NUCLEOTIDE SEQUENCE</scope>
    <source>
        <strain evidence="5">PS9179</strain>
        <tissue evidence="5">Whole animal</tissue>
    </source>
</reference>
<evidence type="ECO:0000256" key="2">
    <source>
        <dbReference type="ARBA" id="ARBA00022989"/>
    </source>
</evidence>